<organism evidence="2 3">
    <name type="scientific">Stichopus japonicus</name>
    <name type="common">Sea cucumber</name>
    <dbReference type="NCBI Taxonomy" id="307972"/>
    <lineage>
        <taxon>Eukaryota</taxon>
        <taxon>Metazoa</taxon>
        <taxon>Echinodermata</taxon>
        <taxon>Eleutherozoa</taxon>
        <taxon>Echinozoa</taxon>
        <taxon>Holothuroidea</taxon>
        <taxon>Aspidochirotacea</taxon>
        <taxon>Aspidochirotida</taxon>
        <taxon>Stichopodidae</taxon>
        <taxon>Apostichopus</taxon>
    </lineage>
</organism>
<accession>A0A2G8K8Z2</accession>
<evidence type="ECO:0000256" key="1">
    <source>
        <dbReference type="SAM" id="MobiDB-lite"/>
    </source>
</evidence>
<sequence>MATKLKTLMALVELPESEVKSLMKLCKCTEVETTKLLMGLKSVKKVYRAQIRDKNTVSTSPESSEEEEEEVEEVEEVEEEADLESPPNSPSESSSQSLKHPSSSSLASETDQGFQEPMPPHTPPYMINDDHPSKRFNVTPPSTPTIKKNKPKGTPPRIKKLMQLPPVSQLKRSKSSEVSPHKVDMGVFSDIPGPR</sequence>
<feature type="compositionally biased region" description="Acidic residues" evidence="1">
    <location>
        <begin position="63"/>
        <end position="83"/>
    </location>
</feature>
<proteinExistence type="predicted"/>
<keyword evidence="3" id="KW-1185">Reference proteome</keyword>
<evidence type="ECO:0000313" key="3">
    <source>
        <dbReference type="Proteomes" id="UP000230750"/>
    </source>
</evidence>
<name>A0A2G8K8Z2_STIJA</name>
<reference evidence="2 3" key="1">
    <citation type="journal article" date="2017" name="PLoS Biol.">
        <title>The sea cucumber genome provides insights into morphological evolution and visceral regeneration.</title>
        <authorList>
            <person name="Zhang X."/>
            <person name="Sun L."/>
            <person name="Yuan J."/>
            <person name="Sun Y."/>
            <person name="Gao Y."/>
            <person name="Zhang L."/>
            <person name="Li S."/>
            <person name="Dai H."/>
            <person name="Hamel J.F."/>
            <person name="Liu C."/>
            <person name="Yu Y."/>
            <person name="Liu S."/>
            <person name="Lin W."/>
            <person name="Guo K."/>
            <person name="Jin S."/>
            <person name="Xu P."/>
            <person name="Storey K.B."/>
            <person name="Huan P."/>
            <person name="Zhang T."/>
            <person name="Zhou Y."/>
            <person name="Zhang J."/>
            <person name="Lin C."/>
            <person name="Li X."/>
            <person name="Xing L."/>
            <person name="Huo D."/>
            <person name="Sun M."/>
            <person name="Wang L."/>
            <person name="Mercier A."/>
            <person name="Li F."/>
            <person name="Yang H."/>
            <person name="Xiang J."/>
        </authorList>
    </citation>
    <scope>NUCLEOTIDE SEQUENCE [LARGE SCALE GENOMIC DNA]</scope>
    <source>
        <strain evidence="2">Shaxun</strain>
        <tissue evidence="2">Muscle</tissue>
    </source>
</reference>
<feature type="region of interest" description="Disordered" evidence="1">
    <location>
        <begin position="50"/>
        <end position="195"/>
    </location>
</feature>
<evidence type="ECO:0000313" key="2">
    <source>
        <dbReference type="EMBL" id="PIK44481.1"/>
    </source>
</evidence>
<protein>
    <submittedName>
        <fullName evidence="2">Uncharacterized protein</fullName>
    </submittedName>
</protein>
<dbReference type="Proteomes" id="UP000230750">
    <property type="component" value="Unassembled WGS sequence"/>
</dbReference>
<dbReference type="AlphaFoldDB" id="A0A2G8K8Z2"/>
<dbReference type="EMBL" id="MRZV01000774">
    <property type="protein sequence ID" value="PIK44481.1"/>
    <property type="molecule type" value="Genomic_DNA"/>
</dbReference>
<feature type="compositionally biased region" description="Low complexity" evidence="1">
    <location>
        <begin position="84"/>
        <end position="109"/>
    </location>
</feature>
<gene>
    <name evidence="2" type="ORF">BSL78_18653</name>
</gene>
<comment type="caution">
    <text evidence="2">The sequence shown here is derived from an EMBL/GenBank/DDBJ whole genome shotgun (WGS) entry which is preliminary data.</text>
</comment>